<dbReference type="PANTHER" id="PTHR34388:SF1">
    <property type="entry name" value="DNA POLYMERASE III SUBUNIT DELTA"/>
    <property type="match status" value="1"/>
</dbReference>
<sequence length="332" mass="37628">MSVEKILGDWKKSTFKPVYWLEGEEEFYIDQLVNYAEHHILSEAEAGFNLTVFYGKDADWTAVINACRRYPMFAERQVVVLKEAQQMRDIEKLEAYVDKPLASTVFVVAYKEKKVDGRSKLAKLLKEKAVLYTTKKLYDNQLPEWTAELIRQKGYEITQKALLLLVDHIGNDLSRINNEIGKLLVNLAGRKGITEDDIERYVGVSKEYNVFELQDAFAKKDKAKAIRIIQYFEGNPKAGPIQLILPSIYNFFSKAYMIFGQPARDEKGVAAAIGVNPFFVKDYLAAVRNYNYEGIESGLLLLHAYNLKSVGVGSAGVEDASLLKELVVKIMG</sequence>
<dbReference type="EC" id="2.7.7.7" evidence="1"/>
<evidence type="ECO:0000256" key="3">
    <source>
        <dbReference type="ARBA" id="ARBA00022679"/>
    </source>
</evidence>
<evidence type="ECO:0000313" key="10">
    <source>
        <dbReference type="EMBL" id="GGA82569.1"/>
    </source>
</evidence>
<dbReference type="AlphaFoldDB" id="A0A8J2U6J6"/>
<keyword evidence="3" id="KW-0808">Transferase</keyword>
<evidence type="ECO:0000256" key="1">
    <source>
        <dbReference type="ARBA" id="ARBA00012417"/>
    </source>
</evidence>
<dbReference type="GO" id="GO:0003887">
    <property type="term" value="F:DNA-directed DNA polymerase activity"/>
    <property type="evidence" value="ECO:0007669"/>
    <property type="project" value="UniProtKB-KW"/>
</dbReference>
<evidence type="ECO:0000256" key="6">
    <source>
        <dbReference type="ARBA" id="ARBA00022932"/>
    </source>
</evidence>
<evidence type="ECO:0000256" key="4">
    <source>
        <dbReference type="ARBA" id="ARBA00022695"/>
    </source>
</evidence>
<evidence type="ECO:0000313" key="11">
    <source>
        <dbReference type="Proteomes" id="UP000607559"/>
    </source>
</evidence>
<dbReference type="RefSeq" id="WP_188927604.1">
    <property type="nucleotide sequence ID" value="NZ_BMJC01000001.1"/>
</dbReference>
<dbReference type="EMBL" id="BMJC01000001">
    <property type="protein sequence ID" value="GGA82569.1"/>
    <property type="molecule type" value="Genomic_DNA"/>
</dbReference>
<dbReference type="InterPro" id="IPR027417">
    <property type="entry name" value="P-loop_NTPase"/>
</dbReference>
<dbReference type="InterPro" id="IPR008921">
    <property type="entry name" value="DNA_pol3_clamp-load_cplx_C"/>
</dbReference>
<evidence type="ECO:0000256" key="8">
    <source>
        <dbReference type="ARBA" id="ARBA00049244"/>
    </source>
</evidence>
<dbReference type="InterPro" id="IPR005790">
    <property type="entry name" value="DNA_polIII_delta"/>
</dbReference>
<evidence type="ECO:0000256" key="2">
    <source>
        <dbReference type="ARBA" id="ARBA00017703"/>
    </source>
</evidence>
<dbReference type="Gene3D" id="1.10.8.60">
    <property type="match status" value="1"/>
</dbReference>
<dbReference type="GO" id="GO:0003677">
    <property type="term" value="F:DNA binding"/>
    <property type="evidence" value="ECO:0007669"/>
    <property type="project" value="InterPro"/>
</dbReference>
<comment type="similarity">
    <text evidence="7">Belongs to the DNA polymerase HolA subunit family.</text>
</comment>
<dbReference type="Proteomes" id="UP000607559">
    <property type="component" value="Unassembled WGS sequence"/>
</dbReference>
<dbReference type="Gene3D" id="1.20.272.10">
    <property type="match status" value="1"/>
</dbReference>
<reference evidence="10" key="2">
    <citation type="submission" date="2020-09" db="EMBL/GenBank/DDBJ databases">
        <authorList>
            <person name="Sun Q."/>
            <person name="Zhou Y."/>
        </authorList>
    </citation>
    <scope>NUCLEOTIDE SEQUENCE</scope>
    <source>
        <strain evidence="10">CGMCC 1.15448</strain>
    </source>
</reference>
<dbReference type="GO" id="GO:0009360">
    <property type="term" value="C:DNA polymerase III complex"/>
    <property type="evidence" value="ECO:0007669"/>
    <property type="project" value="InterPro"/>
</dbReference>
<gene>
    <name evidence="10" type="ORF">GCM10011511_01930</name>
</gene>
<dbReference type="Pfam" id="PF06144">
    <property type="entry name" value="DNA_pol3_delta"/>
    <property type="match status" value="1"/>
</dbReference>
<keyword evidence="5" id="KW-0235">DNA replication</keyword>
<dbReference type="SUPFAM" id="SSF48019">
    <property type="entry name" value="post-AAA+ oligomerization domain-like"/>
    <property type="match status" value="1"/>
</dbReference>
<dbReference type="NCBIfam" id="TIGR01128">
    <property type="entry name" value="holA"/>
    <property type="match status" value="1"/>
</dbReference>
<keyword evidence="6" id="KW-0239">DNA-directed DNA polymerase</keyword>
<name>A0A8J2U6J6_9BACT</name>
<proteinExistence type="inferred from homology"/>
<reference evidence="10" key="1">
    <citation type="journal article" date="2014" name="Int. J. Syst. Evol. Microbiol.">
        <title>Complete genome sequence of Corynebacterium casei LMG S-19264T (=DSM 44701T), isolated from a smear-ripened cheese.</title>
        <authorList>
            <consortium name="US DOE Joint Genome Institute (JGI-PGF)"/>
            <person name="Walter F."/>
            <person name="Albersmeier A."/>
            <person name="Kalinowski J."/>
            <person name="Ruckert C."/>
        </authorList>
    </citation>
    <scope>NUCLEOTIDE SEQUENCE</scope>
    <source>
        <strain evidence="10">CGMCC 1.15448</strain>
    </source>
</reference>
<dbReference type="Gene3D" id="3.40.50.300">
    <property type="entry name" value="P-loop containing nucleotide triphosphate hydrolases"/>
    <property type="match status" value="1"/>
</dbReference>
<accession>A0A8J2U6J6</accession>
<dbReference type="GO" id="GO:0006261">
    <property type="term" value="P:DNA-templated DNA replication"/>
    <property type="evidence" value="ECO:0007669"/>
    <property type="project" value="TreeGrafter"/>
</dbReference>
<dbReference type="PANTHER" id="PTHR34388">
    <property type="entry name" value="DNA POLYMERASE III SUBUNIT DELTA"/>
    <property type="match status" value="1"/>
</dbReference>
<feature type="domain" description="DNA polymerase III delta N-terminal" evidence="9">
    <location>
        <begin position="19"/>
        <end position="132"/>
    </location>
</feature>
<evidence type="ECO:0000256" key="7">
    <source>
        <dbReference type="ARBA" id="ARBA00034754"/>
    </source>
</evidence>
<comment type="caution">
    <text evidence="10">The sequence shown here is derived from an EMBL/GenBank/DDBJ whole genome shotgun (WGS) entry which is preliminary data.</text>
</comment>
<protein>
    <recommendedName>
        <fullName evidence="2">DNA polymerase III subunit delta</fullName>
        <ecNumber evidence="1">2.7.7.7</ecNumber>
    </recommendedName>
</protein>
<keyword evidence="4" id="KW-0548">Nucleotidyltransferase</keyword>
<keyword evidence="11" id="KW-1185">Reference proteome</keyword>
<evidence type="ECO:0000259" key="9">
    <source>
        <dbReference type="Pfam" id="PF06144"/>
    </source>
</evidence>
<organism evidence="10 11">
    <name type="scientific">Puia dinghuensis</name>
    <dbReference type="NCBI Taxonomy" id="1792502"/>
    <lineage>
        <taxon>Bacteria</taxon>
        <taxon>Pseudomonadati</taxon>
        <taxon>Bacteroidota</taxon>
        <taxon>Chitinophagia</taxon>
        <taxon>Chitinophagales</taxon>
        <taxon>Chitinophagaceae</taxon>
        <taxon>Puia</taxon>
    </lineage>
</organism>
<comment type="catalytic activity">
    <reaction evidence="8">
        <text>DNA(n) + a 2'-deoxyribonucleoside 5'-triphosphate = DNA(n+1) + diphosphate</text>
        <dbReference type="Rhea" id="RHEA:22508"/>
        <dbReference type="Rhea" id="RHEA-COMP:17339"/>
        <dbReference type="Rhea" id="RHEA-COMP:17340"/>
        <dbReference type="ChEBI" id="CHEBI:33019"/>
        <dbReference type="ChEBI" id="CHEBI:61560"/>
        <dbReference type="ChEBI" id="CHEBI:173112"/>
        <dbReference type="EC" id="2.7.7.7"/>
    </reaction>
</comment>
<dbReference type="SUPFAM" id="SSF52540">
    <property type="entry name" value="P-loop containing nucleoside triphosphate hydrolases"/>
    <property type="match status" value="1"/>
</dbReference>
<evidence type="ECO:0000256" key="5">
    <source>
        <dbReference type="ARBA" id="ARBA00022705"/>
    </source>
</evidence>
<dbReference type="InterPro" id="IPR010372">
    <property type="entry name" value="DNA_pol3_delta_N"/>
</dbReference>